<dbReference type="EMBL" id="SRLO01000985">
    <property type="protein sequence ID" value="TNN43167.1"/>
    <property type="molecule type" value="Genomic_DNA"/>
</dbReference>
<evidence type="ECO:0000313" key="1">
    <source>
        <dbReference type="EMBL" id="TNN43167.1"/>
    </source>
</evidence>
<sequence>MSKWSKRSKDSVVSACVKLRLTLMRWLANANSSSSSIPSLSMSASFQTFPSTVLGSFDFTISLLALAPRVEDLVVGGLVPDDDPLGVVDAFAGALAVAVAERAVRRAVERAALHHRVGPLVLLLAHQHHQAGDVVGQHVVHRLQQLQLQGLELVEMSPRLPMSSFFLFSFPNTAGISFFRALMM</sequence>
<keyword evidence="2" id="KW-1185">Reference proteome</keyword>
<proteinExistence type="predicted"/>
<organism evidence="1 2">
    <name type="scientific">Liparis tanakae</name>
    <name type="common">Tanaka's snailfish</name>
    <dbReference type="NCBI Taxonomy" id="230148"/>
    <lineage>
        <taxon>Eukaryota</taxon>
        <taxon>Metazoa</taxon>
        <taxon>Chordata</taxon>
        <taxon>Craniata</taxon>
        <taxon>Vertebrata</taxon>
        <taxon>Euteleostomi</taxon>
        <taxon>Actinopterygii</taxon>
        <taxon>Neopterygii</taxon>
        <taxon>Teleostei</taxon>
        <taxon>Neoteleostei</taxon>
        <taxon>Acanthomorphata</taxon>
        <taxon>Eupercaria</taxon>
        <taxon>Perciformes</taxon>
        <taxon>Cottioidei</taxon>
        <taxon>Cottales</taxon>
        <taxon>Liparidae</taxon>
        <taxon>Liparis</taxon>
    </lineage>
</organism>
<gene>
    <name evidence="1" type="ORF">EYF80_046652</name>
</gene>
<dbReference type="Proteomes" id="UP000314294">
    <property type="component" value="Unassembled WGS sequence"/>
</dbReference>
<protein>
    <submittedName>
        <fullName evidence="1">Uncharacterized protein</fullName>
    </submittedName>
</protein>
<name>A0A4Z2FPL5_9TELE</name>
<accession>A0A4Z2FPL5</accession>
<comment type="caution">
    <text evidence="1">The sequence shown here is derived from an EMBL/GenBank/DDBJ whole genome shotgun (WGS) entry which is preliminary data.</text>
</comment>
<reference evidence="1 2" key="1">
    <citation type="submission" date="2019-03" db="EMBL/GenBank/DDBJ databases">
        <title>First draft genome of Liparis tanakae, snailfish: a comprehensive survey of snailfish specific genes.</title>
        <authorList>
            <person name="Kim W."/>
            <person name="Song I."/>
            <person name="Jeong J.-H."/>
            <person name="Kim D."/>
            <person name="Kim S."/>
            <person name="Ryu S."/>
            <person name="Song J.Y."/>
            <person name="Lee S.K."/>
        </authorList>
    </citation>
    <scope>NUCLEOTIDE SEQUENCE [LARGE SCALE GENOMIC DNA]</scope>
    <source>
        <tissue evidence="1">Muscle</tissue>
    </source>
</reference>
<dbReference type="AlphaFoldDB" id="A0A4Z2FPL5"/>
<evidence type="ECO:0000313" key="2">
    <source>
        <dbReference type="Proteomes" id="UP000314294"/>
    </source>
</evidence>